<name>A0A220U4P8_9BACI</name>
<feature type="transmembrane region" description="Helical" evidence="5">
    <location>
        <begin position="201"/>
        <end position="218"/>
    </location>
</feature>
<feature type="transmembrane region" description="Helical" evidence="5">
    <location>
        <begin position="89"/>
        <end position="113"/>
    </location>
</feature>
<dbReference type="InterPro" id="IPR002293">
    <property type="entry name" value="AA/rel_permease1"/>
</dbReference>
<dbReference type="PANTHER" id="PTHR47547">
    <property type="match status" value="1"/>
</dbReference>
<keyword evidence="3 5" id="KW-1133">Transmembrane helix</keyword>
<evidence type="ECO:0000313" key="6">
    <source>
        <dbReference type="EMBL" id="ASK62886.1"/>
    </source>
</evidence>
<evidence type="ECO:0000256" key="4">
    <source>
        <dbReference type="ARBA" id="ARBA00023136"/>
    </source>
</evidence>
<dbReference type="OrthoDB" id="9804700at2"/>
<feature type="transmembrane region" description="Helical" evidence="5">
    <location>
        <begin position="402"/>
        <end position="423"/>
    </location>
</feature>
<dbReference type="Proteomes" id="UP000198312">
    <property type="component" value="Chromosome"/>
</dbReference>
<evidence type="ECO:0000256" key="3">
    <source>
        <dbReference type="ARBA" id="ARBA00022989"/>
    </source>
</evidence>
<keyword evidence="7" id="KW-1185">Reference proteome</keyword>
<feature type="transmembrane region" description="Helical" evidence="5">
    <location>
        <begin position="429"/>
        <end position="448"/>
    </location>
</feature>
<dbReference type="Gene3D" id="1.20.1740.10">
    <property type="entry name" value="Amino acid/polyamine transporter I"/>
    <property type="match status" value="1"/>
</dbReference>
<feature type="transmembrane region" description="Helical" evidence="5">
    <location>
        <begin position="460"/>
        <end position="482"/>
    </location>
</feature>
<evidence type="ECO:0000256" key="1">
    <source>
        <dbReference type="ARBA" id="ARBA00004141"/>
    </source>
</evidence>
<keyword evidence="4 5" id="KW-0472">Membrane</keyword>
<dbReference type="GO" id="GO:0016020">
    <property type="term" value="C:membrane"/>
    <property type="evidence" value="ECO:0007669"/>
    <property type="project" value="UniProtKB-SubCell"/>
</dbReference>
<keyword evidence="2 5" id="KW-0812">Transmembrane</keyword>
<feature type="transmembrane region" description="Helical" evidence="5">
    <location>
        <begin position="280"/>
        <end position="302"/>
    </location>
</feature>
<feature type="transmembrane region" description="Helical" evidence="5">
    <location>
        <begin position="21"/>
        <end position="40"/>
    </location>
</feature>
<dbReference type="GO" id="GO:0022857">
    <property type="term" value="F:transmembrane transporter activity"/>
    <property type="evidence" value="ECO:0007669"/>
    <property type="project" value="InterPro"/>
</dbReference>
<reference evidence="6 7" key="1">
    <citation type="submission" date="2017-07" db="EMBL/GenBank/DDBJ databases">
        <title>Virgibacillus sp. LM2416.</title>
        <authorList>
            <person name="Tak E.J."/>
            <person name="Bae J.-W."/>
        </authorList>
    </citation>
    <scope>NUCLEOTIDE SEQUENCE [LARGE SCALE GENOMIC DNA]</scope>
    <source>
        <strain evidence="6 7">LM2416</strain>
    </source>
</reference>
<gene>
    <name evidence="6" type="ORF">CFK37_12380</name>
</gene>
<sequence length="539" mass="59244">MAQKNGNGKFKRQLSTLDLTFLGIGSIIGSGWLYAAATASEYAGPYAWISWVIGAAIILLIGMVYSELGAAMPVTGGFVRYPDFTHGSVVGFLIGFISMLAYSAVVSIEAQAVRGYLEYWFDGLGNTDGSPTVGGFAVQIGLILVFFLLNYWSVNFFGKANTILTVFKFIVPLIIITALFMHMDPSNFELMQGADPGGAKGIFAAVTGAGIVFAFNGFRQPIEFAGEAKNPERGIPLSILISVVIGLIIYMLLQIAYIGAVPADMLANGGWSALHFDSPWADLAAAMGLVWLANLVLIDAVISPSATGNIYFSATARSLFAWAKNGYFFKVFQKVDPKTGLPRAALWLTLFLAIVWMTPSRFQAWEDLVDASTSAKALTFVVGPVSLMALRYQKPDLQRPFLLKAAHFLTPLAFIAATLVVYWSQWKVISFLIPIIVVSLILYLIFAYQNKSFTKDKVKSHFNSAWWLIGYYIYLMVMSYIGSYGPMEDHILPAPWDTVVTAIGALIFYYWGVKAALAEPRIETDDVDETEYQKQHKND</sequence>
<dbReference type="InterPro" id="IPR052962">
    <property type="entry name" value="AA_Transporter_AGT"/>
</dbReference>
<dbReference type="RefSeq" id="WP_089062145.1">
    <property type="nucleotide sequence ID" value="NZ_CP022315.1"/>
</dbReference>
<feature type="transmembrane region" description="Helical" evidence="5">
    <location>
        <begin position="163"/>
        <end position="181"/>
    </location>
</feature>
<feature type="transmembrane region" description="Helical" evidence="5">
    <location>
        <begin position="133"/>
        <end position="151"/>
    </location>
</feature>
<dbReference type="Pfam" id="PF13520">
    <property type="entry name" value="AA_permease_2"/>
    <property type="match status" value="1"/>
</dbReference>
<comment type="subcellular location">
    <subcellularLocation>
        <location evidence="1">Membrane</location>
        <topology evidence="1">Multi-pass membrane protein</topology>
    </subcellularLocation>
</comment>
<evidence type="ECO:0000256" key="5">
    <source>
        <dbReference type="SAM" id="Phobius"/>
    </source>
</evidence>
<feature type="transmembrane region" description="Helical" evidence="5">
    <location>
        <begin position="239"/>
        <end position="260"/>
    </location>
</feature>
<dbReference type="PIRSF" id="PIRSF006060">
    <property type="entry name" value="AA_transporter"/>
    <property type="match status" value="1"/>
</dbReference>
<accession>A0A220U4P8</accession>
<evidence type="ECO:0000313" key="7">
    <source>
        <dbReference type="Proteomes" id="UP000198312"/>
    </source>
</evidence>
<dbReference type="PANTHER" id="PTHR47547:SF1">
    <property type="entry name" value="ASPARTATE-PROTON SYMPORTER"/>
    <property type="match status" value="1"/>
</dbReference>
<dbReference type="EMBL" id="CP022315">
    <property type="protein sequence ID" value="ASK62886.1"/>
    <property type="molecule type" value="Genomic_DNA"/>
</dbReference>
<dbReference type="AlphaFoldDB" id="A0A220U4P8"/>
<dbReference type="KEGG" id="vil:CFK37_12380"/>
<protein>
    <submittedName>
        <fullName evidence="6">Aspartate:proton symporter</fullName>
    </submittedName>
</protein>
<organism evidence="6 7">
    <name type="scientific">Virgibacillus phasianinus</name>
    <dbReference type="NCBI Taxonomy" id="2017483"/>
    <lineage>
        <taxon>Bacteria</taxon>
        <taxon>Bacillati</taxon>
        <taxon>Bacillota</taxon>
        <taxon>Bacilli</taxon>
        <taxon>Bacillales</taxon>
        <taxon>Bacillaceae</taxon>
        <taxon>Virgibacillus</taxon>
    </lineage>
</organism>
<evidence type="ECO:0000256" key="2">
    <source>
        <dbReference type="ARBA" id="ARBA00022692"/>
    </source>
</evidence>
<proteinExistence type="predicted"/>
<feature type="transmembrane region" description="Helical" evidence="5">
    <location>
        <begin position="494"/>
        <end position="512"/>
    </location>
</feature>
<feature type="transmembrane region" description="Helical" evidence="5">
    <location>
        <begin position="46"/>
        <end position="68"/>
    </location>
</feature>